<evidence type="ECO:0000313" key="12">
    <source>
        <dbReference type="EMBL" id="RAJ79265.1"/>
    </source>
</evidence>
<evidence type="ECO:0000256" key="8">
    <source>
        <dbReference type="ARBA" id="ARBA00023004"/>
    </source>
</evidence>
<gene>
    <name evidence="12" type="ORF">CLV59_106326</name>
</gene>
<dbReference type="InterPro" id="IPR037951">
    <property type="entry name" value="MopB_CT_YdeP"/>
</dbReference>
<evidence type="ECO:0000256" key="6">
    <source>
        <dbReference type="ARBA" id="ARBA00022723"/>
    </source>
</evidence>
<keyword evidence="8" id="KW-0408">Iron</keyword>
<dbReference type="GO" id="GO:0008863">
    <property type="term" value="F:formate dehydrogenase (NAD+) activity"/>
    <property type="evidence" value="ECO:0007669"/>
    <property type="project" value="InterPro"/>
</dbReference>
<dbReference type="PANTHER" id="PTHR43105:SF4">
    <property type="entry name" value="PROTEIN YDEP"/>
    <property type="match status" value="1"/>
</dbReference>
<dbReference type="GO" id="GO:0030151">
    <property type="term" value="F:molybdenum ion binding"/>
    <property type="evidence" value="ECO:0007669"/>
    <property type="project" value="InterPro"/>
</dbReference>
<reference evidence="12 13" key="1">
    <citation type="submission" date="2018-06" db="EMBL/GenBank/DDBJ databases">
        <title>Genomic Encyclopedia of Archaeal and Bacterial Type Strains, Phase II (KMG-II): from individual species to whole genera.</title>
        <authorList>
            <person name="Goeker M."/>
        </authorList>
    </citation>
    <scope>NUCLEOTIDE SEQUENCE [LARGE SCALE GENOMIC DNA]</scope>
    <source>
        <strain evidence="12 13">DSM 29821</strain>
    </source>
</reference>
<dbReference type="NCBIfam" id="TIGR01701">
    <property type="entry name" value="Fdhalpha-like"/>
    <property type="match status" value="1"/>
</dbReference>
<keyword evidence="5" id="KW-0500">Molybdenum</keyword>
<evidence type="ECO:0000256" key="7">
    <source>
        <dbReference type="ARBA" id="ARBA00023002"/>
    </source>
</evidence>
<dbReference type="InterPro" id="IPR009010">
    <property type="entry name" value="Asp_de-COase-like_dom_sf"/>
</dbReference>
<dbReference type="Gene3D" id="3.40.50.740">
    <property type="match status" value="1"/>
</dbReference>
<dbReference type="InterPro" id="IPR006657">
    <property type="entry name" value="MoPterin_dinucl-bd_dom"/>
</dbReference>
<comment type="similarity">
    <text evidence="3">Belongs to the prokaryotic molybdopterin-containing oxidoreductase family.</text>
</comment>
<feature type="domain" description="Molybdopterin oxidoreductase" evidence="10">
    <location>
        <begin position="120"/>
        <end position="495"/>
    </location>
</feature>
<dbReference type="InterPro" id="IPR010046">
    <property type="entry name" value="Mopterin_OxRdtse_a_bac"/>
</dbReference>
<evidence type="ECO:0000256" key="9">
    <source>
        <dbReference type="ARBA" id="ARBA00023014"/>
    </source>
</evidence>
<feature type="domain" description="Molybdopterin dinucleotide-binding" evidence="11">
    <location>
        <begin position="648"/>
        <end position="728"/>
    </location>
</feature>
<protein>
    <submittedName>
        <fullName evidence="12">Molybdopterin-dependent oxidoreductase alpha subunit</fullName>
    </submittedName>
</protein>
<dbReference type="Pfam" id="PF01568">
    <property type="entry name" value="Molydop_binding"/>
    <property type="match status" value="1"/>
</dbReference>
<dbReference type="OrthoDB" id="9792592at2"/>
<keyword evidence="6" id="KW-0479">Metal-binding</keyword>
<name>A0A327VWC4_9BACT</name>
<sequence length="764" mass="84362">MQGDQNPVKFTGLKLTKPKTAAAGVPAVYYSMKQVFEEANIFRGMKALLKMNQKGGFDCPSCAWPDPDDDRSPIGEYCENGAKALADEATTKRLTPDFFATHSIAALGELSDYEIGKKGRIAQPMYLAPGATHYTPLSWQAAYDKVAQHLQSLDSPNEAVFYTSGRTSNEAAFLYQLMVREYGTNNLPDCSNMCHESSGVALGEAVGIGKGSVKLEDFYDTEVIIILGQNPGTNHPRMLTALQKAKANGACIIAVNPLPETGLLGFMNPQTVSGWLHRPTHLADIFLQVKINGDMALLKAISLLLLEAEEQQPGRIFDQQFIARKTDGYTAYLQHLRQQDFHQLVKASGVPEEKVREAAKALMHKHKIIACWAMGLTQHKNAVDTIREVVNLLLLKGSIGKPGAGTCPVRGHSNVQGDRTMGIYEQPAPALLDKLQEVYGFQPPREHGYDVVHAIQAMHRGDAKVFFAMGGNFLSATPDTEFTAAALRNCRLTVHVSTKLNRSHVVHGQEALILPCFGRSDKDIQQGEAQFVTCENSMGVIQSSKGVLQPVSDDLRSEPQIICELAQTLFREKSATPWGQYMQHYDHIRNDIEKVIPGFDNYNVRVRQPGGFYLPNGSRVGQFNTLSGKAGFNVADPDIITLDEGEYIMMTIRSHDQFNTTIYGLDDRYRGIYHERRVILMNEKDLQKAGLKAGDVVDLYNTFEGVERVARGFITVAYDIPETCTATYFPETNVLVPVKSVAAKSNTPTSKMVIITIKPSAIKR</sequence>
<dbReference type="GO" id="GO:0043546">
    <property type="term" value="F:molybdopterin cofactor binding"/>
    <property type="evidence" value="ECO:0007669"/>
    <property type="project" value="InterPro"/>
</dbReference>
<dbReference type="Pfam" id="PF00384">
    <property type="entry name" value="Molybdopterin"/>
    <property type="match status" value="1"/>
</dbReference>
<accession>A0A327VWC4</accession>
<dbReference type="CDD" id="cd02787">
    <property type="entry name" value="MopB_CT_ydeP"/>
    <property type="match status" value="1"/>
</dbReference>
<comment type="cofactor">
    <cofactor evidence="2">
        <name>[4Fe-4S] cluster</name>
        <dbReference type="ChEBI" id="CHEBI:49883"/>
    </cofactor>
</comment>
<evidence type="ECO:0000256" key="2">
    <source>
        <dbReference type="ARBA" id="ARBA00001966"/>
    </source>
</evidence>
<evidence type="ECO:0000259" key="11">
    <source>
        <dbReference type="Pfam" id="PF01568"/>
    </source>
</evidence>
<dbReference type="SUPFAM" id="SSF50692">
    <property type="entry name" value="ADC-like"/>
    <property type="match status" value="1"/>
</dbReference>
<dbReference type="PANTHER" id="PTHR43105">
    <property type="entry name" value="RESPIRATORY NITRATE REDUCTASE"/>
    <property type="match status" value="1"/>
</dbReference>
<dbReference type="SUPFAM" id="SSF53706">
    <property type="entry name" value="Formate dehydrogenase/DMSO reductase, domains 1-3"/>
    <property type="match status" value="1"/>
</dbReference>
<evidence type="ECO:0000259" key="10">
    <source>
        <dbReference type="Pfam" id="PF00384"/>
    </source>
</evidence>
<evidence type="ECO:0000256" key="3">
    <source>
        <dbReference type="ARBA" id="ARBA00010312"/>
    </source>
</evidence>
<dbReference type="RefSeq" id="WP_111593722.1">
    <property type="nucleotide sequence ID" value="NZ_QLMA01000006.1"/>
</dbReference>
<evidence type="ECO:0000256" key="5">
    <source>
        <dbReference type="ARBA" id="ARBA00022505"/>
    </source>
</evidence>
<dbReference type="GO" id="GO:0051539">
    <property type="term" value="F:4 iron, 4 sulfur cluster binding"/>
    <property type="evidence" value="ECO:0007669"/>
    <property type="project" value="UniProtKB-KW"/>
</dbReference>
<organism evidence="12 13">
    <name type="scientific">Chitinophaga dinghuensis</name>
    <dbReference type="NCBI Taxonomy" id="1539050"/>
    <lineage>
        <taxon>Bacteria</taxon>
        <taxon>Pseudomonadati</taxon>
        <taxon>Bacteroidota</taxon>
        <taxon>Chitinophagia</taxon>
        <taxon>Chitinophagales</taxon>
        <taxon>Chitinophagaceae</taxon>
        <taxon>Chitinophaga</taxon>
    </lineage>
</organism>
<dbReference type="GO" id="GO:0016020">
    <property type="term" value="C:membrane"/>
    <property type="evidence" value="ECO:0007669"/>
    <property type="project" value="TreeGrafter"/>
</dbReference>
<dbReference type="InterPro" id="IPR006656">
    <property type="entry name" value="Mopterin_OxRdtase"/>
</dbReference>
<dbReference type="CDD" id="cd02767">
    <property type="entry name" value="MopB_ydeP"/>
    <property type="match status" value="1"/>
</dbReference>
<evidence type="ECO:0000256" key="4">
    <source>
        <dbReference type="ARBA" id="ARBA00022485"/>
    </source>
</evidence>
<dbReference type="AlphaFoldDB" id="A0A327VWC4"/>
<keyword evidence="7" id="KW-0560">Oxidoreductase</keyword>
<dbReference type="EMBL" id="QLMA01000006">
    <property type="protein sequence ID" value="RAJ79265.1"/>
    <property type="molecule type" value="Genomic_DNA"/>
</dbReference>
<comment type="caution">
    <text evidence="12">The sequence shown here is derived from an EMBL/GenBank/DDBJ whole genome shotgun (WGS) entry which is preliminary data.</text>
</comment>
<evidence type="ECO:0000313" key="13">
    <source>
        <dbReference type="Proteomes" id="UP000249819"/>
    </source>
</evidence>
<dbReference type="Proteomes" id="UP000249819">
    <property type="component" value="Unassembled WGS sequence"/>
</dbReference>
<keyword evidence="9" id="KW-0411">Iron-sulfur</keyword>
<dbReference type="Gene3D" id="3.40.228.10">
    <property type="entry name" value="Dimethylsulfoxide Reductase, domain 2"/>
    <property type="match status" value="1"/>
</dbReference>
<keyword evidence="13" id="KW-1185">Reference proteome</keyword>
<keyword evidence="4" id="KW-0004">4Fe-4S</keyword>
<dbReference type="GO" id="GO:0045333">
    <property type="term" value="P:cellular respiration"/>
    <property type="evidence" value="ECO:0007669"/>
    <property type="project" value="UniProtKB-ARBA"/>
</dbReference>
<dbReference type="InterPro" id="IPR041953">
    <property type="entry name" value="YdeP_MopB"/>
</dbReference>
<evidence type="ECO:0000256" key="1">
    <source>
        <dbReference type="ARBA" id="ARBA00001942"/>
    </source>
</evidence>
<proteinExistence type="inferred from homology"/>
<comment type="cofactor">
    <cofactor evidence="1">
        <name>Mo-bis(molybdopterin guanine dinucleotide)</name>
        <dbReference type="ChEBI" id="CHEBI:60539"/>
    </cofactor>
</comment>
<dbReference type="InterPro" id="IPR050123">
    <property type="entry name" value="Prok_molybdopt-oxidoreductase"/>
</dbReference>
<dbReference type="PIRSF" id="PIRSF000144">
    <property type="entry name" value="CbbBc"/>
    <property type="match status" value="1"/>
</dbReference>